<dbReference type="GO" id="GO:0051920">
    <property type="term" value="F:peroxiredoxin activity"/>
    <property type="evidence" value="ECO:0007669"/>
    <property type="project" value="InterPro"/>
</dbReference>
<dbReference type="InterPro" id="IPR029032">
    <property type="entry name" value="AhpD-like"/>
</dbReference>
<organism evidence="2 3">
    <name type="scientific">Deinococcus peraridilitoris (strain DSM 19664 / LMG 22246 / CIP 109416 / KR-200)</name>
    <dbReference type="NCBI Taxonomy" id="937777"/>
    <lineage>
        <taxon>Bacteria</taxon>
        <taxon>Thermotogati</taxon>
        <taxon>Deinococcota</taxon>
        <taxon>Deinococci</taxon>
        <taxon>Deinococcales</taxon>
        <taxon>Deinococcaceae</taxon>
        <taxon>Deinococcus</taxon>
    </lineage>
</organism>
<keyword evidence="3" id="KW-1185">Reference proteome</keyword>
<keyword evidence="2" id="KW-0614">Plasmid</keyword>
<dbReference type="EMBL" id="CP003383">
    <property type="protein sequence ID" value="AFZ69313.1"/>
    <property type="molecule type" value="Genomic_DNA"/>
</dbReference>
<reference evidence="3" key="1">
    <citation type="submission" date="2012-03" db="EMBL/GenBank/DDBJ databases">
        <title>Complete sequence of plasmid 1 of Deinococcus peraridilitoris DSM 19664.</title>
        <authorList>
            <person name="Lucas S."/>
            <person name="Copeland A."/>
            <person name="Lapidus A."/>
            <person name="Glavina del Rio T."/>
            <person name="Dalin E."/>
            <person name="Tice H."/>
            <person name="Bruce D."/>
            <person name="Goodwin L."/>
            <person name="Pitluck S."/>
            <person name="Peters L."/>
            <person name="Mikhailova N."/>
            <person name="Lu M."/>
            <person name="Kyrpides N."/>
            <person name="Mavromatis K."/>
            <person name="Ivanova N."/>
            <person name="Brettin T."/>
            <person name="Detter J.C."/>
            <person name="Han C."/>
            <person name="Larimer F."/>
            <person name="Land M."/>
            <person name="Hauser L."/>
            <person name="Markowitz V."/>
            <person name="Cheng J.-F."/>
            <person name="Hugenholtz P."/>
            <person name="Woyke T."/>
            <person name="Wu D."/>
            <person name="Pukall R."/>
            <person name="Steenblock K."/>
            <person name="Brambilla E."/>
            <person name="Klenk H.-P."/>
            <person name="Eisen J.A."/>
        </authorList>
    </citation>
    <scope>NUCLEOTIDE SEQUENCE [LARGE SCALE GENOMIC DNA]</scope>
    <source>
        <strain evidence="3">DSM 19664 / LMG 22246 / CIP 109416 / KR-200</strain>
        <plasmid evidence="3">Plasmid pDEIPE01</plasmid>
    </source>
</reference>
<evidence type="ECO:0000313" key="3">
    <source>
        <dbReference type="Proteomes" id="UP000010467"/>
    </source>
</evidence>
<feature type="domain" description="Carboxymuconolactone decarboxylase-like" evidence="1">
    <location>
        <begin position="46"/>
        <end position="114"/>
    </location>
</feature>
<accession>L0A602</accession>
<dbReference type="PATRIC" id="fig|937777.3.peg.3915"/>
<dbReference type="PANTHER" id="PTHR35446:SF3">
    <property type="entry name" value="CMD DOMAIN-CONTAINING PROTEIN"/>
    <property type="match status" value="1"/>
</dbReference>
<dbReference type="Pfam" id="PF02627">
    <property type="entry name" value="CMD"/>
    <property type="match status" value="1"/>
</dbReference>
<name>L0A602_DEIPD</name>
<dbReference type="Gene3D" id="1.20.1290.10">
    <property type="entry name" value="AhpD-like"/>
    <property type="match status" value="1"/>
</dbReference>
<dbReference type="OrthoDB" id="9808310at2"/>
<dbReference type="HOGENOM" id="CLU_082760_5_1_0"/>
<protein>
    <recommendedName>
        <fullName evidence="1">Carboxymuconolactone decarboxylase-like domain-containing protein</fullName>
    </recommendedName>
</protein>
<evidence type="ECO:0000313" key="2">
    <source>
        <dbReference type="EMBL" id="AFZ69313.1"/>
    </source>
</evidence>
<proteinExistence type="predicted"/>
<dbReference type="KEGG" id="dpd:Deipe_3900"/>
<dbReference type="PANTHER" id="PTHR35446">
    <property type="entry name" value="SI:CH211-175M2.5"/>
    <property type="match status" value="1"/>
</dbReference>
<geneLocation type="plasmid" evidence="2 3">
    <name>pDEIPE01</name>
</geneLocation>
<dbReference type="SUPFAM" id="SSF69118">
    <property type="entry name" value="AhpD-like"/>
    <property type="match status" value="1"/>
</dbReference>
<sequence length="193" mass="21967">MSKPYHLQLPQVTLENAEPEAREVLERAKRQVGRLPNMYLLMANHPGLLETYLNGYDHLRKSSRLNPVEQEVVFLTLSRENSCEYCTSVHSFIADQMSKVPTEVTDAIRDGRPIPDARLEALRTFVRVMHDTRGRPDQAAAQAFFDAGYSEQHILDVILAIAVKTISNYANHVFNTPLDEAFSSREWRGEPVT</sequence>
<gene>
    <name evidence="2" type="ordered locus">Deipe_3900</name>
</gene>
<dbReference type="InterPro" id="IPR003779">
    <property type="entry name" value="CMD-like"/>
</dbReference>
<dbReference type="RefSeq" id="WP_015231215.1">
    <property type="nucleotide sequence ID" value="NC_019789.1"/>
</dbReference>
<dbReference type="Proteomes" id="UP000010467">
    <property type="component" value="Plasmid pDEIPE01"/>
</dbReference>
<dbReference type="AlphaFoldDB" id="L0A602"/>
<evidence type="ECO:0000259" key="1">
    <source>
        <dbReference type="Pfam" id="PF02627"/>
    </source>
</evidence>